<reference evidence="5 6" key="2">
    <citation type="submission" date="2024-05" db="EMBL/GenBank/DDBJ databases">
        <authorList>
            <person name="Chen Y."/>
            <person name="Shah S."/>
            <person name="Dougan E. K."/>
            <person name="Thang M."/>
            <person name="Chan C."/>
        </authorList>
    </citation>
    <scope>NUCLEOTIDE SEQUENCE [LARGE SCALE GENOMIC DNA]</scope>
</reference>
<evidence type="ECO:0000256" key="2">
    <source>
        <dbReference type="SAM" id="MobiDB-lite"/>
    </source>
</evidence>
<dbReference type="EMBL" id="CAMXCT030001391">
    <property type="protein sequence ID" value="CAL4776965.1"/>
    <property type="molecule type" value="Genomic_DNA"/>
</dbReference>
<evidence type="ECO:0000313" key="4">
    <source>
        <dbReference type="EMBL" id="CAI3989653.1"/>
    </source>
</evidence>
<dbReference type="Gene3D" id="3.30.40.10">
    <property type="entry name" value="Zinc/RING finger domain, C3HC4 (zinc finger)"/>
    <property type="match status" value="1"/>
</dbReference>
<dbReference type="EMBL" id="CAMXCT020001391">
    <property type="protein sequence ID" value="CAL1143028.1"/>
    <property type="molecule type" value="Genomic_DNA"/>
</dbReference>
<evidence type="ECO:0000256" key="1">
    <source>
        <dbReference type="PROSITE-ProRule" id="PRU00175"/>
    </source>
</evidence>
<dbReference type="SUPFAM" id="SSF57850">
    <property type="entry name" value="RING/U-box"/>
    <property type="match status" value="1"/>
</dbReference>
<proteinExistence type="predicted"/>
<dbReference type="GO" id="GO:0008270">
    <property type="term" value="F:zinc ion binding"/>
    <property type="evidence" value="ECO:0007669"/>
    <property type="project" value="UniProtKB-KW"/>
</dbReference>
<name>A0A9P1CEM4_9DINO</name>
<evidence type="ECO:0000259" key="3">
    <source>
        <dbReference type="PROSITE" id="PS50089"/>
    </source>
</evidence>
<protein>
    <recommendedName>
        <fullName evidence="3">RING-type domain-containing protein</fullName>
    </recommendedName>
</protein>
<evidence type="ECO:0000313" key="5">
    <source>
        <dbReference type="EMBL" id="CAL4776965.1"/>
    </source>
</evidence>
<dbReference type="Proteomes" id="UP001152797">
    <property type="component" value="Unassembled WGS sequence"/>
</dbReference>
<keyword evidence="1" id="KW-0863">Zinc-finger</keyword>
<feature type="region of interest" description="Disordered" evidence="2">
    <location>
        <begin position="46"/>
        <end position="71"/>
    </location>
</feature>
<evidence type="ECO:0000313" key="6">
    <source>
        <dbReference type="Proteomes" id="UP001152797"/>
    </source>
</evidence>
<dbReference type="InterPro" id="IPR001841">
    <property type="entry name" value="Znf_RING"/>
</dbReference>
<dbReference type="EMBL" id="CAMXCT010001391">
    <property type="protein sequence ID" value="CAI3989653.1"/>
    <property type="molecule type" value="Genomic_DNA"/>
</dbReference>
<keyword evidence="1" id="KW-0862">Zinc</keyword>
<comment type="caution">
    <text evidence="4">The sequence shown here is derived from an EMBL/GenBank/DDBJ whole genome shotgun (WGS) entry which is preliminary data.</text>
</comment>
<feature type="domain" description="RING-type" evidence="3">
    <location>
        <begin position="435"/>
        <end position="480"/>
    </location>
</feature>
<reference evidence="4" key="1">
    <citation type="submission" date="2022-10" db="EMBL/GenBank/DDBJ databases">
        <authorList>
            <person name="Chen Y."/>
            <person name="Dougan E. K."/>
            <person name="Chan C."/>
            <person name="Rhodes N."/>
            <person name="Thang M."/>
        </authorList>
    </citation>
    <scope>NUCLEOTIDE SEQUENCE</scope>
</reference>
<feature type="compositionally biased region" description="Low complexity" evidence="2">
    <location>
        <begin position="51"/>
        <end position="71"/>
    </location>
</feature>
<dbReference type="AlphaFoldDB" id="A0A9P1CEM4"/>
<dbReference type="SMART" id="SM00184">
    <property type="entry name" value="RING"/>
    <property type="match status" value="1"/>
</dbReference>
<keyword evidence="6" id="KW-1185">Reference proteome</keyword>
<sequence>MGRHANKKQKVMKNPMMNMMNAMMATNPMMANPMLAAMMSGMGNAHGFPNPDDSSSADEAPAPEVAPSSSAAPIAAPSIAAASSDAAAESPVAKSKAAGVPAATSAEEAMQAAMNMLDQSQALLFSRKDITRGAAMIRTLPKVRLSEVCEAIDNKLDPTATSDLSQAALAKLVWILTRVKPCTPVSRLRVKTYAAMNARFRIQHNKIKEAHEAMEQTVAALRREPLLSDDFVNAMAANEGFNDEWMTISETRPKTNPKAPHVPDPNQMQLPDMLAVVPKLPPQGPPAMSKAAPPPAARVAIGKALPAVPLAPLATAGVAAAAAGAPPPNAIPVPTPPVAVAAESAPPPNAIPVPTPPVGVAAESASPLNAILVPTPPVAVAVENGDQANGDGMVATAAAESHVAAMANHAVADGDGAMEAVNAALSGASDNSKVCVICYQALTASWSNGELLALTCGHVFHSMCLEKTWTIGQHPRGWCPFRCPVVHDDPDFVDLGNMEAAAGSMDDVAAAAAAAGSRDDVAAAAAAAEDMVL</sequence>
<dbReference type="PROSITE" id="PS50089">
    <property type="entry name" value="ZF_RING_2"/>
    <property type="match status" value="1"/>
</dbReference>
<gene>
    <name evidence="4" type="ORF">C1SCF055_LOCUS16712</name>
</gene>
<dbReference type="OrthoDB" id="8062037at2759"/>
<organism evidence="4">
    <name type="scientific">Cladocopium goreaui</name>
    <dbReference type="NCBI Taxonomy" id="2562237"/>
    <lineage>
        <taxon>Eukaryota</taxon>
        <taxon>Sar</taxon>
        <taxon>Alveolata</taxon>
        <taxon>Dinophyceae</taxon>
        <taxon>Suessiales</taxon>
        <taxon>Symbiodiniaceae</taxon>
        <taxon>Cladocopium</taxon>
    </lineage>
</organism>
<dbReference type="InterPro" id="IPR013083">
    <property type="entry name" value="Znf_RING/FYVE/PHD"/>
</dbReference>
<accession>A0A9P1CEM4</accession>
<keyword evidence="1" id="KW-0479">Metal-binding</keyword>